<evidence type="ECO:0000313" key="2">
    <source>
        <dbReference type="Proteomes" id="UP000610459"/>
    </source>
</evidence>
<organism evidence="1 2">
    <name type="scientific">Enterobacter agglomerans</name>
    <name type="common">Erwinia herbicola</name>
    <name type="synonym">Pantoea agglomerans</name>
    <dbReference type="NCBI Taxonomy" id="549"/>
    <lineage>
        <taxon>Bacteria</taxon>
        <taxon>Pseudomonadati</taxon>
        <taxon>Pseudomonadota</taxon>
        <taxon>Gammaproteobacteria</taxon>
        <taxon>Enterobacterales</taxon>
        <taxon>Erwiniaceae</taxon>
        <taxon>Pantoea</taxon>
        <taxon>Pantoea agglomerans group</taxon>
    </lineage>
</organism>
<proteinExistence type="predicted"/>
<accession>A0ACC5PV69</accession>
<protein>
    <submittedName>
        <fullName evidence="1">DUF3383 family protein</fullName>
    </submittedName>
</protein>
<dbReference type="EMBL" id="JACYNR010000027">
    <property type="protein sequence ID" value="MBD8128973.1"/>
    <property type="molecule type" value="Genomic_DNA"/>
</dbReference>
<name>A0ACC5PV69_ENTAG</name>
<keyword evidence="2" id="KW-1185">Reference proteome</keyword>
<gene>
    <name evidence="1" type="ORF">IFT41_23025</name>
</gene>
<evidence type="ECO:0000313" key="1">
    <source>
        <dbReference type="EMBL" id="MBD8128973.1"/>
    </source>
</evidence>
<comment type="caution">
    <text evidence="1">The sequence shown here is derived from an EMBL/GenBank/DDBJ whole genome shotgun (WGS) entry which is preliminary data.</text>
</comment>
<sequence length="375" mass="40335">MSRDIDDVIPVTVNAPADVVSAADFGTVTLFTTEAAGVFDDDVYRKYGSLKAFQGDFPDAGGALLSTAELFFEQASRPQYLYVAVWPVDSAFDRVPLAEAYENLNVRWSGWYCGAPVGETLDDAELEEACAWIQAAGKIQAVTVTDISSKALEKIKLLADKQYYRTLVLADRTVSMPGPSGAVSAAALLCSINFSASDSLLTLKFKALTGVTPDPDMDSPTADKLDALGVNYYTNFGTKAMLAEGWMLGQVYWADEVIGLDWLKNKIQTNTFNAFAELKKIALSDAGVTTIKGYIDAVMRMAVKNGLVGPGTWAGDKVGQLATGDYLESGYYIYADSVSTLSADDLKNRKCPPITVCAHLAGAVHSVQITVNTER</sequence>
<reference evidence="1 2" key="1">
    <citation type="journal article" date="2020" name="FEMS Microbiol. Ecol.">
        <title>Temporal dynamics of bacterial communities during seed development and maturation.</title>
        <authorList>
            <person name="Chesneau G."/>
            <person name="Torres-Cortes G."/>
            <person name="Briand M."/>
            <person name="Darrasse A."/>
            <person name="Preveaux A."/>
            <person name="Marais C."/>
            <person name="Jacques M.A."/>
            <person name="Shade A."/>
            <person name="Barret M."/>
        </authorList>
    </citation>
    <scope>NUCLEOTIDE SEQUENCE [LARGE SCALE GENOMIC DNA]</scope>
    <source>
        <strain evidence="1 2">CFBP13709</strain>
    </source>
</reference>
<dbReference type="Proteomes" id="UP000610459">
    <property type="component" value="Unassembled WGS sequence"/>
</dbReference>